<gene>
    <name evidence="1" type="ORF">DA456_23940</name>
</gene>
<protein>
    <submittedName>
        <fullName evidence="1">Uncharacterized protein</fullName>
    </submittedName>
</protein>
<dbReference type="EMBL" id="CP028490">
    <property type="protein sequence ID" value="AVX26198.1"/>
    <property type="molecule type" value="Genomic_DNA"/>
</dbReference>
<proteinExistence type="predicted"/>
<name>A0AAD0ID37_PSESX</name>
<reference evidence="1 2" key="1">
    <citation type="submission" date="2018-04" db="EMBL/GenBank/DDBJ databases">
        <authorList>
            <person name="Cha J.-S."/>
        </authorList>
    </citation>
    <scope>NUCLEOTIDE SEQUENCE [LARGE SCALE GENOMIC DNA]</scope>
    <source>
        <strain evidence="1 2">LMG5095</strain>
    </source>
</reference>
<evidence type="ECO:0000313" key="2">
    <source>
        <dbReference type="Proteomes" id="UP000240475"/>
    </source>
</evidence>
<dbReference type="AlphaFoldDB" id="A0AAD0ID37"/>
<dbReference type="Proteomes" id="UP000240475">
    <property type="component" value="Chromosome"/>
</dbReference>
<evidence type="ECO:0000313" key="1">
    <source>
        <dbReference type="EMBL" id="AVX26198.1"/>
    </source>
</evidence>
<organism evidence="1 2">
    <name type="scientific">Pseudomonas syringae pv. atrofaciens</name>
    <dbReference type="NCBI Taxonomy" id="192087"/>
    <lineage>
        <taxon>Bacteria</taxon>
        <taxon>Pseudomonadati</taxon>
        <taxon>Pseudomonadota</taxon>
        <taxon>Gammaproteobacteria</taxon>
        <taxon>Pseudomonadales</taxon>
        <taxon>Pseudomonadaceae</taxon>
        <taxon>Pseudomonas</taxon>
        <taxon>Pseudomonas syringae</taxon>
    </lineage>
</organism>
<accession>A0AAD0ID37</accession>
<sequence length="171" mass="19067">MITAGETATQHIALACEFLILQDLELEIYPLTFSFFEDCCDERATIDFSQIPTAHQAALYRALEKADESQGIGFSVPRLRGHQEHKYQAVPINGCPILQLARHLLSKLPPHSFLGGMIDIKFSMDLGLQGSVAQGVVYGFSGKELTERRRHNDLFTWDVAGLSRTRHLPGV</sequence>